<sequence length="352" mass="36588">MTSPADRVRRPRRLLGVGAAAVLVATFGMGAASAPADDDVASKVLFAFADPDINESSGLVARDGVVVTVNDSGDSNRIFTVDPAGGETVGVTRFSGEAVDIEALAPADDGEVWVADIGDNLGRRDTVRVTRVPFGSGERQVPGTGYDLVYPDGAHDAETLLVHPETGRLYVVAKEFIGRLYAAPETLSATEPNELEPVGSVLGIATDGAFLPDGRHLLLRNYGQAAVYTWPDLERLATFALPAQKQGEGLAVAEDGSVLLSSEGVDAEVLRIELPAEVREQLAAAEPTEPAEPSGSPDTDATGGATEGSQADGDSGTSLRDVLLSPWVVGGGLGLLALALLVRAARSTRREH</sequence>
<evidence type="ECO:0000313" key="5">
    <source>
        <dbReference type="Proteomes" id="UP000663791"/>
    </source>
</evidence>
<name>A0A938Y6E5_9ACTN</name>
<feature type="transmembrane region" description="Helical" evidence="2">
    <location>
        <begin position="324"/>
        <end position="342"/>
    </location>
</feature>
<dbReference type="RefSeq" id="WP_205292235.1">
    <property type="nucleotide sequence ID" value="NZ_CP074406.1"/>
</dbReference>
<keyword evidence="3" id="KW-0732">Signal</keyword>
<protein>
    <recommendedName>
        <fullName evidence="6">Esterase-like activity of phytase family protein</fullName>
    </recommendedName>
</protein>
<reference evidence="4" key="1">
    <citation type="submission" date="2021-01" db="EMBL/GenBank/DDBJ databases">
        <title>Novel species in genus Nocardioides.</title>
        <authorList>
            <person name="Zhang G."/>
        </authorList>
    </citation>
    <scope>NUCLEOTIDE SEQUENCE</scope>
    <source>
        <strain evidence="4">Zg-536</strain>
    </source>
</reference>
<dbReference type="SUPFAM" id="SSF75011">
    <property type="entry name" value="3-carboxy-cis,cis-mucoante lactonizing enzyme"/>
    <property type="match status" value="1"/>
</dbReference>
<dbReference type="AlphaFoldDB" id="A0A938Y6E5"/>
<keyword evidence="5" id="KW-1185">Reference proteome</keyword>
<feature type="compositionally biased region" description="Low complexity" evidence="1">
    <location>
        <begin position="283"/>
        <end position="293"/>
    </location>
</feature>
<keyword evidence="2" id="KW-1133">Transmembrane helix</keyword>
<evidence type="ECO:0000256" key="2">
    <source>
        <dbReference type="SAM" id="Phobius"/>
    </source>
</evidence>
<dbReference type="Gene3D" id="2.130.10.10">
    <property type="entry name" value="YVTN repeat-like/Quinoprotein amine dehydrogenase"/>
    <property type="match status" value="1"/>
</dbReference>
<proteinExistence type="predicted"/>
<evidence type="ECO:0000313" key="4">
    <source>
        <dbReference type="EMBL" id="MBM9460923.1"/>
    </source>
</evidence>
<feature type="region of interest" description="Disordered" evidence="1">
    <location>
        <begin position="283"/>
        <end position="317"/>
    </location>
</feature>
<dbReference type="InterPro" id="IPR015943">
    <property type="entry name" value="WD40/YVTN_repeat-like_dom_sf"/>
</dbReference>
<evidence type="ECO:0008006" key="6">
    <source>
        <dbReference type="Google" id="ProtNLM"/>
    </source>
</evidence>
<comment type="caution">
    <text evidence="4">The sequence shown here is derived from an EMBL/GenBank/DDBJ whole genome shotgun (WGS) entry which is preliminary data.</text>
</comment>
<accession>A0A938Y6E5</accession>
<feature type="signal peptide" evidence="3">
    <location>
        <begin position="1"/>
        <end position="36"/>
    </location>
</feature>
<organism evidence="4 5">
    <name type="scientific">Nocardioides faecalis</name>
    <dbReference type="NCBI Taxonomy" id="2803858"/>
    <lineage>
        <taxon>Bacteria</taxon>
        <taxon>Bacillati</taxon>
        <taxon>Actinomycetota</taxon>
        <taxon>Actinomycetes</taxon>
        <taxon>Propionibacteriales</taxon>
        <taxon>Nocardioidaceae</taxon>
        <taxon>Nocardioides</taxon>
    </lineage>
</organism>
<gene>
    <name evidence="4" type="ORF">JK386_13545</name>
</gene>
<dbReference type="EMBL" id="JAERTX010000012">
    <property type="protein sequence ID" value="MBM9460923.1"/>
    <property type="molecule type" value="Genomic_DNA"/>
</dbReference>
<feature type="chain" id="PRO_5037428560" description="Esterase-like activity of phytase family protein" evidence="3">
    <location>
        <begin position="37"/>
        <end position="352"/>
    </location>
</feature>
<keyword evidence="2" id="KW-0812">Transmembrane</keyword>
<keyword evidence="2" id="KW-0472">Membrane</keyword>
<evidence type="ECO:0000256" key="3">
    <source>
        <dbReference type="SAM" id="SignalP"/>
    </source>
</evidence>
<dbReference type="Proteomes" id="UP000663791">
    <property type="component" value="Unassembled WGS sequence"/>
</dbReference>
<evidence type="ECO:0000256" key="1">
    <source>
        <dbReference type="SAM" id="MobiDB-lite"/>
    </source>
</evidence>